<accession>A0ABU5TDA4</accession>
<protein>
    <recommendedName>
        <fullName evidence="4">Glycosyltransferase</fullName>
    </recommendedName>
</protein>
<feature type="transmembrane region" description="Helical" evidence="1">
    <location>
        <begin position="6"/>
        <end position="26"/>
    </location>
</feature>
<dbReference type="Proteomes" id="UP001301388">
    <property type="component" value="Unassembled WGS sequence"/>
</dbReference>
<dbReference type="RefSeq" id="WP_323259192.1">
    <property type="nucleotide sequence ID" value="NZ_JAYGIE010000003.1"/>
</dbReference>
<keyword evidence="1" id="KW-0472">Membrane</keyword>
<keyword evidence="1" id="KW-1133">Transmembrane helix</keyword>
<dbReference type="Gene3D" id="3.40.50.2000">
    <property type="entry name" value="Glycogen Phosphorylase B"/>
    <property type="match status" value="1"/>
</dbReference>
<gene>
    <name evidence="2" type="ORF">VB774_01270</name>
</gene>
<feature type="transmembrane region" description="Helical" evidence="1">
    <location>
        <begin position="88"/>
        <end position="113"/>
    </location>
</feature>
<evidence type="ECO:0000313" key="2">
    <source>
        <dbReference type="EMBL" id="MEA5476237.1"/>
    </source>
</evidence>
<reference evidence="2 3" key="1">
    <citation type="submission" date="2023-12" db="EMBL/GenBank/DDBJ databases">
        <title>Baltic Sea Cyanobacteria.</title>
        <authorList>
            <person name="Delbaje E."/>
            <person name="Fewer D.P."/>
            <person name="Shishido T.K."/>
        </authorList>
    </citation>
    <scope>NUCLEOTIDE SEQUENCE [LARGE SCALE GENOMIC DNA]</scope>
    <source>
        <strain evidence="2 3">UHCC 0370</strain>
    </source>
</reference>
<sequence>MKRLFWFGYDFLSYVFLGIGLLLSPLRWLVKFISIRTQPTNLRLNSLWTGTPIITLAVKAKAEALLGVNAKSLVYDTYFITSDFDYNLSAWTTIPLVGKLTSLFVFIWVCLWADRIHMYMDRGILLGQKPLQSSFKELLVYKKLGISVFFWTYGADVRSRQTTEKLGNPNCCTECPAIGKACICVEYSRKIRMEKLKHYSTGVFAMGDMMEYTIGSRNDLFFWPLDLYGDKATKYKPVYPTGDRTKPVRIVHAPNHRAFKGTHYLIEAVERLIAKGTEIELALVEKVTNENALDMYRSADIIFDQCLIGFHGYFALEGMAMGKPVMCYIRKPQEYLLNHEECPIVNTHIDTLEQDIEELVKDRDRLKEIGIKSRQYIEKYFTLEAFADRLKNAYQDLGVTI</sequence>
<proteinExistence type="predicted"/>
<evidence type="ECO:0000256" key="1">
    <source>
        <dbReference type="SAM" id="Phobius"/>
    </source>
</evidence>
<keyword evidence="3" id="KW-1185">Reference proteome</keyword>
<comment type="caution">
    <text evidence="2">The sequence shown here is derived from an EMBL/GenBank/DDBJ whole genome shotgun (WGS) entry which is preliminary data.</text>
</comment>
<keyword evidence="1" id="KW-0812">Transmembrane</keyword>
<dbReference type="SUPFAM" id="SSF53756">
    <property type="entry name" value="UDP-Glycosyltransferase/glycogen phosphorylase"/>
    <property type="match status" value="1"/>
</dbReference>
<dbReference type="EMBL" id="JAYGIE010000003">
    <property type="protein sequence ID" value="MEA5476237.1"/>
    <property type="molecule type" value="Genomic_DNA"/>
</dbReference>
<evidence type="ECO:0008006" key="4">
    <source>
        <dbReference type="Google" id="ProtNLM"/>
    </source>
</evidence>
<organism evidence="2 3">
    <name type="scientific">Pseudanabaena galeata UHCC 0370</name>
    <dbReference type="NCBI Taxonomy" id="3110310"/>
    <lineage>
        <taxon>Bacteria</taxon>
        <taxon>Bacillati</taxon>
        <taxon>Cyanobacteriota</taxon>
        <taxon>Cyanophyceae</taxon>
        <taxon>Pseudanabaenales</taxon>
        <taxon>Pseudanabaenaceae</taxon>
        <taxon>Pseudanabaena</taxon>
    </lineage>
</organism>
<evidence type="ECO:0000313" key="3">
    <source>
        <dbReference type="Proteomes" id="UP001301388"/>
    </source>
</evidence>
<name>A0ABU5TDA4_9CYAN</name>